<proteinExistence type="predicted"/>
<dbReference type="AlphaFoldDB" id="J9G5V7"/>
<comment type="caution">
    <text evidence="1">The sequence shown here is derived from an EMBL/GenBank/DDBJ whole genome shotgun (WGS) entry which is preliminary data.</text>
</comment>
<dbReference type="EMBL" id="AMCI01004897">
    <property type="protein sequence ID" value="EJW97182.1"/>
    <property type="molecule type" value="Genomic_DNA"/>
</dbReference>
<accession>J9G5V7</accession>
<gene>
    <name evidence="1" type="ORF">EVA_14712</name>
</gene>
<reference evidence="1" key="1">
    <citation type="journal article" date="2012" name="PLoS ONE">
        <title>Gene sets for utilization of primary and secondary nutrition supplies in the distal gut of endangered iberian lynx.</title>
        <authorList>
            <person name="Alcaide M."/>
            <person name="Messina E."/>
            <person name="Richter M."/>
            <person name="Bargiela R."/>
            <person name="Peplies J."/>
            <person name="Huws S.A."/>
            <person name="Newbold C.J."/>
            <person name="Golyshin P.N."/>
            <person name="Simon M.A."/>
            <person name="Lopez G."/>
            <person name="Yakimov M.M."/>
            <person name="Ferrer M."/>
        </authorList>
    </citation>
    <scope>NUCLEOTIDE SEQUENCE</scope>
</reference>
<organism evidence="1">
    <name type="scientific">gut metagenome</name>
    <dbReference type="NCBI Taxonomy" id="749906"/>
    <lineage>
        <taxon>unclassified sequences</taxon>
        <taxon>metagenomes</taxon>
        <taxon>organismal metagenomes</taxon>
    </lineage>
</organism>
<sequence>MISAPVVRFFFMLYLPSLLCDLLYEQKTSITSSPLP</sequence>
<protein>
    <submittedName>
        <fullName evidence="1">Uncharacterized protein</fullName>
    </submittedName>
</protein>
<evidence type="ECO:0000313" key="1">
    <source>
        <dbReference type="EMBL" id="EJW97182.1"/>
    </source>
</evidence>
<name>J9G5V7_9ZZZZ</name>